<gene>
    <name evidence="2" type="ORF">CCMP2556_LOCUS52487</name>
</gene>
<dbReference type="Proteomes" id="UP001642484">
    <property type="component" value="Unassembled WGS sequence"/>
</dbReference>
<keyword evidence="3" id="KW-1185">Reference proteome</keyword>
<proteinExistence type="predicted"/>
<dbReference type="EMBL" id="CAXAMN010027850">
    <property type="protein sequence ID" value="CAK9113399.1"/>
    <property type="molecule type" value="Genomic_DNA"/>
</dbReference>
<feature type="compositionally biased region" description="Basic and acidic residues" evidence="1">
    <location>
        <begin position="1"/>
        <end position="22"/>
    </location>
</feature>
<evidence type="ECO:0000313" key="2">
    <source>
        <dbReference type="EMBL" id="CAK9113399.1"/>
    </source>
</evidence>
<comment type="caution">
    <text evidence="2">The sequence shown here is derived from an EMBL/GenBank/DDBJ whole genome shotgun (WGS) entry which is preliminary data.</text>
</comment>
<evidence type="ECO:0000256" key="1">
    <source>
        <dbReference type="SAM" id="MobiDB-lite"/>
    </source>
</evidence>
<evidence type="ECO:0000313" key="3">
    <source>
        <dbReference type="Proteomes" id="UP001642484"/>
    </source>
</evidence>
<organism evidence="2 3">
    <name type="scientific">Durusdinium trenchii</name>
    <dbReference type="NCBI Taxonomy" id="1381693"/>
    <lineage>
        <taxon>Eukaryota</taxon>
        <taxon>Sar</taxon>
        <taxon>Alveolata</taxon>
        <taxon>Dinophyceae</taxon>
        <taxon>Suessiales</taxon>
        <taxon>Symbiodiniaceae</taxon>
        <taxon>Durusdinium</taxon>
    </lineage>
</organism>
<reference evidence="2 3" key="1">
    <citation type="submission" date="2024-02" db="EMBL/GenBank/DDBJ databases">
        <authorList>
            <person name="Chen Y."/>
            <person name="Shah S."/>
            <person name="Dougan E. K."/>
            <person name="Thang M."/>
            <person name="Chan C."/>
        </authorList>
    </citation>
    <scope>NUCLEOTIDE SEQUENCE [LARGE SCALE GENOMIC DNA]</scope>
</reference>
<sequence>MVRAMAEKDVEAEEVKLQKTEDPVAPPVAPVRSPRFLPKRLQGVSVLTPLAPEIYRVENRLGAPTKGLAQRRSRSVSDVDPASVVLWGSTVTGRDEGDWIRCEAGVSFWAPWATPG</sequence>
<name>A0ABP0SM44_9DINO</name>
<protein>
    <submittedName>
        <fullName evidence="2">Uncharacterized protein</fullName>
    </submittedName>
</protein>
<accession>A0ABP0SM44</accession>
<feature type="region of interest" description="Disordered" evidence="1">
    <location>
        <begin position="1"/>
        <end position="30"/>
    </location>
</feature>